<comment type="caution">
    <text evidence="2">The sequence shown here is derived from an EMBL/GenBank/DDBJ whole genome shotgun (WGS) entry which is preliminary data.</text>
</comment>
<dbReference type="Proteomes" id="UP000603506">
    <property type="component" value="Unassembled WGS sequence"/>
</dbReference>
<dbReference type="SUPFAM" id="SSF88723">
    <property type="entry name" value="PIN domain-like"/>
    <property type="match status" value="1"/>
</dbReference>
<sequence length="150" mass="17120">MIIIADSNIFMSALLSPKGTIASILAERKRIQFVVPDYLITEVNEHIPDLVKRLKGNKTKKQLIADFKQLLEGVTIVEEKDVKKANATKAREIVADVDIKDYPFIALHLEIKHKIWTSDDRLKEGLTQKGYAHFFISTKEVIAQTYKKNI</sequence>
<reference evidence="2 3" key="1">
    <citation type="submission" date="2021-01" db="EMBL/GenBank/DDBJ databases">
        <title>Evidence that Capnocytophaga endodontalis is a later homotypic synonym for Capnocytophaga genospecies AHN8471, and request for opinion on proposed recognition of strain AHN8471 as type strain of the species.</title>
        <authorList>
            <person name="Nicholson A.C."/>
            <person name="Hopper C.L."/>
            <person name="Gulvik C.A."/>
            <person name="Mcquiston J.R."/>
            <person name="Lau E.F."/>
        </authorList>
    </citation>
    <scope>NUCLEOTIDE SEQUENCE [LARGE SCALE GENOMIC DNA]</scope>
    <source>
        <strain evidence="2 3">AHN9576</strain>
    </source>
</reference>
<keyword evidence="3" id="KW-1185">Reference proteome</keyword>
<protein>
    <submittedName>
        <fullName evidence="2">Twitching motility protein PilT</fullName>
    </submittedName>
</protein>
<feature type="domain" description="PIN" evidence="1">
    <location>
        <begin position="5"/>
        <end position="128"/>
    </location>
</feature>
<evidence type="ECO:0000313" key="2">
    <source>
        <dbReference type="EMBL" id="MBM0651160.1"/>
    </source>
</evidence>
<name>A0ABS1YXN6_9FLAO</name>
<dbReference type="Gene3D" id="3.40.50.1010">
    <property type="entry name" value="5'-nuclease"/>
    <property type="match status" value="1"/>
</dbReference>
<proteinExistence type="predicted"/>
<organism evidence="2 3">
    <name type="scientific">Capnocytophaga genosp. AHN8471</name>
    <dbReference type="NCBI Taxonomy" id="327574"/>
    <lineage>
        <taxon>Bacteria</taxon>
        <taxon>Pseudomonadati</taxon>
        <taxon>Bacteroidota</taxon>
        <taxon>Flavobacteriia</taxon>
        <taxon>Flavobacteriales</taxon>
        <taxon>Flavobacteriaceae</taxon>
        <taxon>Capnocytophaga</taxon>
    </lineage>
</organism>
<dbReference type="Pfam" id="PF10130">
    <property type="entry name" value="PIN_2"/>
    <property type="match status" value="1"/>
</dbReference>
<dbReference type="EMBL" id="JAEUAH010000014">
    <property type="protein sequence ID" value="MBM0651160.1"/>
    <property type="molecule type" value="Genomic_DNA"/>
</dbReference>
<dbReference type="InterPro" id="IPR002716">
    <property type="entry name" value="PIN_dom"/>
</dbReference>
<accession>A0ABS1YXN6</accession>
<gene>
    <name evidence="2" type="ORF">JNB19_10415</name>
</gene>
<evidence type="ECO:0000313" key="3">
    <source>
        <dbReference type="Proteomes" id="UP000603506"/>
    </source>
</evidence>
<evidence type="ECO:0000259" key="1">
    <source>
        <dbReference type="Pfam" id="PF10130"/>
    </source>
</evidence>
<dbReference type="InterPro" id="IPR029060">
    <property type="entry name" value="PIN-like_dom_sf"/>
</dbReference>
<dbReference type="RefSeq" id="WP_203092982.1">
    <property type="nucleotide sequence ID" value="NZ_JAESPH010000002.1"/>
</dbReference>